<proteinExistence type="predicted"/>
<name>A0ABV2PZN7_9GAMM</name>
<accession>A0ABV2PZN7</accession>
<dbReference type="Gene3D" id="3.20.20.70">
    <property type="entry name" value="Aldolase class I"/>
    <property type="match status" value="1"/>
</dbReference>
<organism evidence="1 2">
    <name type="scientific">Rhodanobacter soli</name>
    <dbReference type="NCBI Taxonomy" id="590609"/>
    <lineage>
        <taxon>Bacteria</taxon>
        <taxon>Pseudomonadati</taxon>
        <taxon>Pseudomonadota</taxon>
        <taxon>Gammaproteobacteria</taxon>
        <taxon>Lysobacterales</taxon>
        <taxon>Rhodanobacteraceae</taxon>
        <taxon>Rhodanobacter</taxon>
    </lineage>
</organism>
<dbReference type="Pfam" id="PF02065">
    <property type="entry name" value="Melibiase"/>
    <property type="match status" value="2"/>
</dbReference>
<evidence type="ECO:0000313" key="2">
    <source>
        <dbReference type="Proteomes" id="UP001549251"/>
    </source>
</evidence>
<gene>
    <name evidence="1" type="ORF">ABIE04_002409</name>
</gene>
<dbReference type="InterPro" id="IPR038417">
    <property type="entry name" value="Alpga-gal_N_sf"/>
</dbReference>
<reference evidence="1 2" key="1">
    <citation type="submission" date="2024-06" db="EMBL/GenBank/DDBJ databases">
        <title>Sorghum-associated microbial communities from plants grown in Nebraska, USA.</title>
        <authorList>
            <person name="Schachtman D."/>
        </authorList>
    </citation>
    <scope>NUCLEOTIDE SEQUENCE [LARGE SCALE GENOMIC DNA]</scope>
    <source>
        <strain evidence="1 2">1757</strain>
    </source>
</reference>
<evidence type="ECO:0008006" key="3">
    <source>
        <dbReference type="Google" id="ProtNLM"/>
    </source>
</evidence>
<keyword evidence="2" id="KW-1185">Reference proteome</keyword>
<comment type="caution">
    <text evidence="1">The sequence shown here is derived from an EMBL/GenBank/DDBJ whole genome shotgun (WGS) entry which is preliminary data.</text>
</comment>
<dbReference type="Proteomes" id="UP001549251">
    <property type="component" value="Unassembled WGS sequence"/>
</dbReference>
<dbReference type="RefSeq" id="WP_354550362.1">
    <property type="nucleotide sequence ID" value="NZ_JBEPSD010000002.1"/>
</dbReference>
<protein>
    <recommendedName>
        <fullName evidence="3">Alpha-galactosidase</fullName>
    </recommendedName>
</protein>
<dbReference type="CDD" id="cd14791">
    <property type="entry name" value="GH36"/>
    <property type="match status" value="1"/>
</dbReference>
<dbReference type="EMBL" id="JBEPSD010000002">
    <property type="protein sequence ID" value="MET4570048.1"/>
    <property type="molecule type" value="Genomic_DNA"/>
</dbReference>
<sequence length="727" mass="81309">MKSAHRKAIIAGMWLAATLLPMGALADALLHVGNLDTHLVLQAGPSAPRLLRLSGDTGPAWTGTVAVTLIDRARVNGKEAPLHWRFNRAASRVRADSVSLVYETGHPHLRLTWEWHARAPHGPLEHSIRIENRTAQELWIPLQDSFRFGWKVAANRALQQLWIDKGAGEAPPVGTHLQDVAEGYRWRGTSSSYAHPPKGEPREIIPYMLVRSPADTATTGWYLGVEFSGRVAMQLQRRGDMLEGRAGLDPEPGPFRTRLLPGASFTTPTVFLGASRGSVDDAGNVLRRWVRRVLNDPRTLRDPAYPLLTNNSWGSGMAIDESQARRMIDDSAALGFEMFHLDAGWFRGVGDWVPDPAKFPHGLAALADDAHRHGLKFGLWVDWAQAGDSTRPEAMSVIHAATRDWLTADPPPGWKPGEFKGITIDIGQPAAARWVSNELDRMVRDYHLDMLEHDGYVIAQGCDRADHPHATCDPKDVHRYEDQGFLWQDGPNSTDVSYHAARAYENIYRALRRKHPGLLLEICNDGGRMVDFGSASVGDYFSIVDAYDPLTNRQAFYDASHVLPPAMLETYVAQWPTPRIENFRYMLRSGMMGWFTLMLDTTKWSRSQHDTAIEELRLYKTVLRPLIREADLYHVAPRPDGKGWDGMEYIDAPRGRGVLYAFRGTDRGDTSHTFVLKGLQPQRRYRLHFHDGSAGDKVLRGSALMRTGVEVTLPLPDSSELVLLQAL</sequence>
<evidence type="ECO:0000313" key="1">
    <source>
        <dbReference type="EMBL" id="MET4570048.1"/>
    </source>
</evidence>
<dbReference type="InterPro" id="IPR050985">
    <property type="entry name" value="Alpha-glycosidase_related"/>
</dbReference>
<dbReference type="SUPFAM" id="SSF51445">
    <property type="entry name" value="(Trans)glycosidases"/>
    <property type="match status" value="1"/>
</dbReference>
<dbReference type="Gene3D" id="2.70.98.60">
    <property type="entry name" value="alpha-galactosidase from lactobacil brevis"/>
    <property type="match status" value="1"/>
</dbReference>
<dbReference type="InterPro" id="IPR017853">
    <property type="entry name" value="GH"/>
</dbReference>
<dbReference type="PANTHER" id="PTHR43053">
    <property type="entry name" value="GLYCOSIDASE FAMILY 31"/>
    <property type="match status" value="1"/>
</dbReference>
<dbReference type="InterPro" id="IPR013785">
    <property type="entry name" value="Aldolase_TIM"/>
</dbReference>
<dbReference type="InterPro" id="IPR002252">
    <property type="entry name" value="Glyco_hydro_36"/>
</dbReference>